<dbReference type="PANTHER" id="PTHR31645:SF0">
    <property type="entry name" value="OLIGOPEPTIDE TRANSPORTER YGL114W-RELATED"/>
    <property type="match status" value="1"/>
</dbReference>
<evidence type="ECO:0000313" key="8">
    <source>
        <dbReference type="Proteomes" id="UP000319836"/>
    </source>
</evidence>
<dbReference type="Pfam" id="PF03169">
    <property type="entry name" value="OPT"/>
    <property type="match status" value="1"/>
</dbReference>
<proteinExistence type="predicted"/>
<comment type="caution">
    <text evidence="7">The sequence shown here is derived from an EMBL/GenBank/DDBJ whole genome shotgun (WGS) entry which is preliminary data.</text>
</comment>
<dbReference type="EMBL" id="VBPA01000008">
    <property type="protein sequence ID" value="TMQ73359.1"/>
    <property type="molecule type" value="Genomic_DNA"/>
</dbReference>
<feature type="transmembrane region" description="Helical" evidence="6">
    <location>
        <begin position="402"/>
        <end position="421"/>
    </location>
</feature>
<evidence type="ECO:0000256" key="5">
    <source>
        <dbReference type="ARBA" id="ARBA00023136"/>
    </source>
</evidence>
<evidence type="ECO:0000256" key="1">
    <source>
        <dbReference type="ARBA" id="ARBA00004141"/>
    </source>
</evidence>
<feature type="transmembrane region" description="Helical" evidence="6">
    <location>
        <begin position="176"/>
        <end position="195"/>
    </location>
</feature>
<feature type="transmembrane region" description="Helical" evidence="6">
    <location>
        <begin position="341"/>
        <end position="363"/>
    </location>
</feature>
<evidence type="ECO:0000256" key="4">
    <source>
        <dbReference type="ARBA" id="ARBA00022989"/>
    </source>
</evidence>
<name>A0A538UCB1_UNCEI</name>
<comment type="subcellular location">
    <subcellularLocation>
        <location evidence="1">Membrane</location>
        <topology evidence="1">Multi-pass membrane protein</topology>
    </subcellularLocation>
</comment>
<keyword evidence="5 6" id="KW-0472">Membrane</keyword>
<dbReference type="InterPro" id="IPR045035">
    <property type="entry name" value="YSL-like"/>
</dbReference>
<dbReference type="Proteomes" id="UP000319836">
    <property type="component" value="Unassembled WGS sequence"/>
</dbReference>
<dbReference type="NCBIfam" id="TIGR00728">
    <property type="entry name" value="OPT_sfam"/>
    <property type="match status" value="1"/>
</dbReference>
<gene>
    <name evidence="7" type="ORF">E6K80_00355</name>
</gene>
<organism evidence="7 8">
    <name type="scientific">Eiseniibacteriota bacterium</name>
    <dbReference type="NCBI Taxonomy" id="2212470"/>
    <lineage>
        <taxon>Bacteria</taxon>
        <taxon>Candidatus Eiseniibacteriota</taxon>
    </lineage>
</organism>
<dbReference type="GO" id="GO:0016020">
    <property type="term" value="C:membrane"/>
    <property type="evidence" value="ECO:0007669"/>
    <property type="project" value="UniProtKB-SubCell"/>
</dbReference>
<evidence type="ECO:0000313" key="7">
    <source>
        <dbReference type="EMBL" id="TMQ73359.1"/>
    </source>
</evidence>
<feature type="transmembrane region" description="Helical" evidence="6">
    <location>
        <begin position="142"/>
        <end position="164"/>
    </location>
</feature>
<keyword evidence="4 6" id="KW-1133">Transmembrane helix</keyword>
<reference evidence="7 8" key="1">
    <citation type="journal article" date="2019" name="Nat. Microbiol.">
        <title>Mediterranean grassland soil C-N compound turnover is dependent on rainfall and depth, and is mediated by genomically divergent microorganisms.</title>
        <authorList>
            <person name="Diamond S."/>
            <person name="Andeer P.F."/>
            <person name="Li Z."/>
            <person name="Crits-Christoph A."/>
            <person name="Burstein D."/>
            <person name="Anantharaman K."/>
            <person name="Lane K.R."/>
            <person name="Thomas B.C."/>
            <person name="Pan C."/>
            <person name="Northen T.R."/>
            <person name="Banfield J.F."/>
        </authorList>
    </citation>
    <scope>NUCLEOTIDE SEQUENCE [LARGE SCALE GENOMIC DNA]</scope>
    <source>
        <strain evidence="7">WS_10</strain>
    </source>
</reference>
<dbReference type="AlphaFoldDB" id="A0A538UCB1"/>
<feature type="transmembrane region" description="Helical" evidence="6">
    <location>
        <begin position="433"/>
        <end position="456"/>
    </location>
</feature>
<accession>A0A538UCB1</accession>
<keyword evidence="2" id="KW-0813">Transport</keyword>
<dbReference type="InterPro" id="IPR004813">
    <property type="entry name" value="OPT"/>
</dbReference>
<feature type="transmembrane region" description="Helical" evidence="6">
    <location>
        <begin position="229"/>
        <end position="247"/>
    </location>
</feature>
<evidence type="ECO:0000256" key="6">
    <source>
        <dbReference type="SAM" id="Phobius"/>
    </source>
</evidence>
<evidence type="ECO:0000256" key="2">
    <source>
        <dbReference type="ARBA" id="ARBA00022448"/>
    </source>
</evidence>
<sequence>MFLAVPAKRQMINVEQLPYPAGIAAAATLRSLHGTGGKAERQARALGFAGLGGCIITWMRDAEASWLKVSDLSWMPKWSPFTQLVAPTWAPWLKYPRIRATWGTEWISIGGRSLNQYTMSLEGSLLFVATGAILGFRQAWSMMLGAVVNYCILAPIMMNAGIIADSGGSALRRISSWSLWIGVPMMVTSGLLLFFLQWRTVVRAFGTLTSFMTRRSVADDPMERIEVPGSWFVAGMLVLGAAAVFLGNRIFGITWWMGALAVALTFFLVVVAGRATGETDITPTGPLSKITQLTFGAIKPGDISTNLMTANITAGACSHAGDLLTDLKSGYLLGAKPRQQFLAQFFGVLAGGLVVVPVFFLLVPNASVLGTERWPAPAAQVWRGVAELLSKGVGSLHPTARLGLVIGALVGILLPLLEMWFPKHKKWIPAPTGLGIAFTINGFNAIMMFLGSLIALGFSKARPELHEEYTVPVASGIIAGESLMGVAIALLVVAKVLG</sequence>
<keyword evidence="3 6" id="KW-0812">Transmembrane</keyword>
<feature type="transmembrane region" description="Helical" evidence="6">
    <location>
        <begin position="253"/>
        <end position="272"/>
    </location>
</feature>
<feature type="transmembrane region" description="Helical" evidence="6">
    <location>
        <begin position="476"/>
        <end position="497"/>
    </location>
</feature>
<evidence type="ECO:0000256" key="3">
    <source>
        <dbReference type="ARBA" id="ARBA00022692"/>
    </source>
</evidence>
<dbReference type="PANTHER" id="PTHR31645">
    <property type="entry name" value="OLIGOPEPTIDE TRANSPORTER YGL114W-RELATED"/>
    <property type="match status" value="1"/>
</dbReference>
<protein>
    <submittedName>
        <fullName evidence="7">OPT family oligopeptide transporter</fullName>
    </submittedName>
</protein>
<dbReference type="GO" id="GO:0035673">
    <property type="term" value="F:oligopeptide transmembrane transporter activity"/>
    <property type="evidence" value="ECO:0007669"/>
    <property type="project" value="InterPro"/>
</dbReference>